<name>A0AAD7YPL3_MYTSE</name>
<feature type="region of interest" description="Disordered" evidence="1">
    <location>
        <begin position="1685"/>
        <end position="1709"/>
    </location>
</feature>
<dbReference type="PANTHER" id="PTHR22928">
    <property type="entry name" value="TELOMERE-ASSOCIATED PROTEIN RIF1"/>
    <property type="match status" value="1"/>
</dbReference>
<feature type="compositionally biased region" description="Low complexity" evidence="1">
    <location>
        <begin position="1480"/>
        <end position="1489"/>
    </location>
</feature>
<feature type="region of interest" description="Disordered" evidence="1">
    <location>
        <begin position="957"/>
        <end position="991"/>
    </location>
</feature>
<feature type="region of interest" description="Disordered" evidence="1">
    <location>
        <begin position="1085"/>
        <end position="1114"/>
    </location>
</feature>
<evidence type="ECO:0000256" key="1">
    <source>
        <dbReference type="SAM" id="MobiDB-lite"/>
    </source>
</evidence>
<dbReference type="EMBL" id="JARGEI010000012">
    <property type="protein sequence ID" value="KAJ8722589.1"/>
    <property type="molecule type" value="Genomic_DNA"/>
</dbReference>
<feature type="compositionally biased region" description="Polar residues" evidence="1">
    <location>
        <begin position="1816"/>
        <end position="1828"/>
    </location>
</feature>
<gene>
    <name evidence="2" type="ORF">PYW07_003769</name>
</gene>
<feature type="region of interest" description="Disordered" evidence="1">
    <location>
        <begin position="1746"/>
        <end position="1831"/>
    </location>
</feature>
<feature type="compositionally biased region" description="Basic and acidic residues" evidence="1">
    <location>
        <begin position="1394"/>
        <end position="1404"/>
    </location>
</feature>
<feature type="compositionally biased region" description="Basic and acidic residues" evidence="1">
    <location>
        <begin position="1292"/>
        <end position="1303"/>
    </location>
</feature>
<feature type="region of interest" description="Disordered" evidence="1">
    <location>
        <begin position="866"/>
        <end position="896"/>
    </location>
</feature>
<accession>A0AAD7YPL3</accession>
<keyword evidence="3" id="KW-1185">Reference proteome</keyword>
<feature type="compositionally biased region" description="Basic and acidic residues" evidence="1">
    <location>
        <begin position="1690"/>
        <end position="1700"/>
    </location>
</feature>
<feature type="compositionally biased region" description="Low complexity" evidence="1">
    <location>
        <begin position="1304"/>
        <end position="1316"/>
    </location>
</feature>
<comment type="caution">
    <text evidence="2">The sequence shown here is derived from an EMBL/GenBank/DDBJ whole genome shotgun (WGS) entry which is preliminary data.</text>
</comment>
<dbReference type="GO" id="GO:0005634">
    <property type="term" value="C:nucleus"/>
    <property type="evidence" value="ECO:0007669"/>
    <property type="project" value="TreeGrafter"/>
</dbReference>
<feature type="compositionally biased region" description="Polar residues" evidence="1">
    <location>
        <begin position="979"/>
        <end position="991"/>
    </location>
</feature>
<proteinExistence type="predicted"/>
<feature type="compositionally biased region" description="Polar residues" evidence="1">
    <location>
        <begin position="1085"/>
        <end position="1097"/>
    </location>
</feature>
<feature type="compositionally biased region" description="Basic and acidic residues" evidence="1">
    <location>
        <begin position="1453"/>
        <end position="1479"/>
    </location>
</feature>
<dbReference type="GO" id="GO:0140445">
    <property type="term" value="C:chromosome, telomeric repeat region"/>
    <property type="evidence" value="ECO:0007669"/>
    <property type="project" value="TreeGrafter"/>
</dbReference>
<evidence type="ECO:0008006" key="4">
    <source>
        <dbReference type="Google" id="ProtNLM"/>
    </source>
</evidence>
<feature type="region of interest" description="Disordered" evidence="1">
    <location>
        <begin position="1292"/>
        <end position="1516"/>
    </location>
</feature>
<feature type="region of interest" description="Disordered" evidence="1">
    <location>
        <begin position="1718"/>
        <end position="1737"/>
    </location>
</feature>
<organism evidence="2 3">
    <name type="scientific">Mythimna separata</name>
    <name type="common">Oriental armyworm</name>
    <name type="synonym">Pseudaletia separata</name>
    <dbReference type="NCBI Taxonomy" id="271217"/>
    <lineage>
        <taxon>Eukaryota</taxon>
        <taxon>Metazoa</taxon>
        <taxon>Ecdysozoa</taxon>
        <taxon>Arthropoda</taxon>
        <taxon>Hexapoda</taxon>
        <taxon>Insecta</taxon>
        <taxon>Pterygota</taxon>
        <taxon>Neoptera</taxon>
        <taxon>Endopterygota</taxon>
        <taxon>Lepidoptera</taxon>
        <taxon>Glossata</taxon>
        <taxon>Ditrysia</taxon>
        <taxon>Noctuoidea</taxon>
        <taxon>Noctuidae</taxon>
        <taxon>Noctuinae</taxon>
        <taxon>Hadenini</taxon>
        <taxon>Mythimna</taxon>
    </lineage>
</organism>
<dbReference type="PANTHER" id="PTHR22928:SF3">
    <property type="entry name" value="TELOMERE-ASSOCIATED PROTEIN RIF1"/>
    <property type="match status" value="1"/>
</dbReference>
<feature type="compositionally biased region" description="Polar residues" evidence="1">
    <location>
        <begin position="1762"/>
        <end position="1784"/>
    </location>
</feature>
<feature type="compositionally biased region" description="Basic and acidic residues" evidence="1">
    <location>
        <begin position="1797"/>
        <end position="1809"/>
    </location>
</feature>
<dbReference type="Proteomes" id="UP001231518">
    <property type="component" value="Chromosome 15"/>
</dbReference>
<feature type="compositionally biased region" description="Basic and acidic residues" evidence="1">
    <location>
        <begin position="1372"/>
        <end position="1386"/>
    </location>
</feature>
<evidence type="ECO:0000313" key="3">
    <source>
        <dbReference type="Proteomes" id="UP001231518"/>
    </source>
</evidence>
<protein>
    <recommendedName>
        <fullName evidence="4">Telomere-associated protein RIF1</fullName>
    </recommendedName>
</protein>
<dbReference type="GO" id="GO:0000723">
    <property type="term" value="P:telomere maintenance"/>
    <property type="evidence" value="ECO:0007669"/>
    <property type="project" value="TreeGrafter"/>
</dbReference>
<feature type="compositionally biased region" description="Basic and acidic residues" evidence="1">
    <location>
        <begin position="866"/>
        <end position="890"/>
    </location>
</feature>
<evidence type="ECO:0000313" key="2">
    <source>
        <dbReference type="EMBL" id="KAJ8722589.1"/>
    </source>
</evidence>
<sequence>MPDETITSTDVIAILERLEHHAIKNHLGRAQDYSKIQSALEKNDNLSLKDTKSLLEICLHDMKENMRYTASIMKIISVITSRVQMGKYDPCPDLLPSALAVIQIIKTTAPMNNCDSLKQMCFETLLSYPDDILIAVSEHHEEILEMFNLFCQMRIAVKLRMQALFVMHRLLKILPPEKKRQFVHKLLTLWFSRIIPTCMHLEVVENEKTVELLEILADELTFVDYTDNQHWHYILESICSTQKYPAIMTALLDKGSDIWHRIWIVFIRLLKHQVTQLLGSIGTPINSMLPVVESAFKVDVDNRCRAFECWNVLIDSFSTETIESNITKRIKLLIIPLKSNNAKAEATALAKFKCWWHLIRKFQNKIDRMIDVILVSFLYFCFGKHNATDKTALVPGQISNAVKKQCVQAIVDMVGHVDCDGCTELPKLSGKLINTKNLVDNWNHWIFSLTSAIIMSTDTNIGLTKQQMTCLWKSYVRTIGELPDNNIRKDLFFEMLSILSHLVKESASNADRSNMVLDALILSLFDGDVRIKELLKTRLNDAPSRPLCKIIEIILDPALILAYDSRSVKEMVTKLRPVTDMILHPVYSEPTAVANYVLQKLTTNNMSLTVWTALAESIIDCDPRVTCEVLLGQTVLWPLQPINSFTDVKTAATAWYTMYDLFCSKLKRNEIFEKTLSKFIFASSELNHATIYFKLCVVLGIIKHKIDEQKSTSTYEKELELLHIVTGRIDNFHNYDQLFPTLVDRIVAIVDIITVVINETAARYIMFCMKKIIKVMTVTCKQEPDDPLVLSFIETMLKSLNSLIQVEVYQRFIPVIIDEIIDCSSFLSQQPLTKNTVLAVMKTLKRKMGEEDVNFKKIKALIDNTENEKSSKDKNDKNKFTTPKIKEVPKKNKKKEPSIVNTVVENGEEYVVVKSNWKFNPRKLTENQKEKLQRKREDIPALYQDLSQSQDECKLVSWKTDSQDASSSSKSESKSSSKAGNNETNLETILNQSSATTVPKVLESFFANNLKKDSPTTTKEVAPADKNVNKIEIGTPKSTKSPRMALKDRVFRNVRNLIENSGVQKENQSTTVDLNKTERIIKTPTQSKSDDTVNMVNSAPPMLSADRPSRVKRKPKKFDELQLLMGGKKSRKLSQDSISKDQPAQINLETITATVSADTGPQINTVLVENEVNKSNDLQVSDSVNSEAMQIDENLENDVRDINSKTELVKVHEKRISLDLEASDKINEKTNKQTFNTSNQNSVKRFAEKIAESSSENKVVGSNEKKVINSVQKKVESTIEKKVESATEKIVESGIENEKESSNDNKNGGSKNNKGDICNAIKDKSLKNVTKKSNDNQDQSISEKDKSSDETICEELTDKTEETSSDQNDANSTDKQKSSCTKEVKEPSTPQQESKNKENEEQKSTSKKPVRKSRIEKELAIDMVEGHPYLKMQSQKRLTRKALESAGTGRRKSLIEKLNKSKSEPKSDKKTKEKNKDSDCSSSNSSTTIEDSEVQDIEKDQTSFTEDLPYSDDIIESSQDSTITTISVKSTKKANKKVPFVTLEKIQLTTNNVDKINESQSILECVMVGVPESTKSNQESKDDSVLPLNKTATEAQSQADLTENMDTEPIEDYSEVVMIINDDVPAPLTISSDETEVGPETQEIAEADTQPTDPNSFMEVDVIQKKTDTSLTVVNINTDNISTNINRRSVANDKSMRDEPVNPPEDVTITLSDSAVVELEKESGASSPSSAGDEAKRKQDFLNNTLEISPIKNMSPERNKKSPSPDTSNDYVVITLSSPVNSNGEPLEKCSSPEVFTEDKTSPDKRDQSPPRVEVTVTNTSPSSSLSLKKNRPQVRAVGRAAQMLGLCCVPDKVQTIISQEKPETEEIKKTSSLSTPARRNLRILYNSVTENSEPSTENEDSEQFLKLRRSLPAVDSSPAGPILKRKLVEIADDATISPASKRKRVSFHDPPVSTTVSVQKYIEPGGVRSPQNSTQKRLERQMRQHTPLKSPKRLDHVFKLDTVLNRAVESFTETSITSVISTPDDTQPVSLDETPVVEIVRASELNDTDPICPDLVDCKDPIDNIAGELSSYAMKSLLVRELVGKVETVGDLAKMTELEVNRLCIKAPKVKVAKKVLTDYAAKRVERPPCDVMVSIDEAVLDEMMPDDDVKPLLDPALTLTVCVESETQTVTTATTASFVQTDTTQTVHTNVQTDESGSKSTGDIIKSCLAERPDFVEQIGEHLESSSIQKISDKLPVSAISDVLAKKITPTDLKTLLKRVLDNQGSKSTSDEKDVSQELSLIREYMRVRFDAKDLILFCSEMLKFVYDKP</sequence>
<reference evidence="2" key="1">
    <citation type="submission" date="2023-03" db="EMBL/GenBank/DDBJ databases">
        <title>Chromosome-level genomes of two armyworms, Mythimna separata and Mythimna loreyi, provide insights into the biosynthesis and reception of sex pheromones.</title>
        <authorList>
            <person name="Zhao H."/>
        </authorList>
    </citation>
    <scope>NUCLEOTIDE SEQUENCE</scope>
    <source>
        <strain evidence="2">BeijingLab</strain>
        <tissue evidence="2">Pupa</tissue>
    </source>
</reference>
<feature type="compositionally biased region" description="Low complexity" evidence="1">
    <location>
        <begin position="966"/>
        <end position="978"/>
    </location>
</feature>